<sequence>MLKILALLAIYVSAFWTSFVVDDYVFNGFELMVVSYIVGLLFGAVFYKRKTLSNFSRDATASSMLFSKQSPLIYMSICAILVGTLALQTPIGKSFEVITYLNDKYERSSKGGRVYVIDIVHDDYGVARLRVSKEIWLELNEDTPILLKLKKNLLGLHVVKSFEPLDH</sequence>
<keyword evidence="1" id="KW-0812">Transmembrane</keyword>
<proteinExistence type="predicted"/>
<evidence type="ECO:0000313" key="2">
    <source>
        <dbReference type="EMBL" id="CCO48529.1"/>
    </source>
</evidence>
<accession>A0AAV2VVX5</accession>
<dbReference type="EMBL" id="CAOF01000149">
    <property type="protein sequence ID" value="CCO48529.1"/>
    <property type="molecule type" value="Genomic_DNA"/>
</dbReference>
<dbReference type="AlphaFoldDB" id="A0AAV2VVX5"/>
<keyword evidence="1" id="KW-1133">Transmembrane helix</keyword>
<evidence type="ECO:0000313" key="3">
    <source>
        <dbReference type="Proteomes" id="UP000018211"/>
    </source>
</evidence>
<protein>
    <submittedName>
        <fullName evidence="2">Uncharacterized protein</fullName>
    </submittedName>
</protein>
<keyword evidence="1" id="KW-0472">Membrane</keyword>
<dbReference type="RefSeq" id="WP_022612985.1">
    <property type="nucleotide sequence ID" value="NZ_LK391965.1"/>
</dbReference>
<dbReference type="Proteomes" id="UP000018211">
    <property type="component" value="Unassembled WGS sequence"/>
</dbReference>
<gene>
    <name evidence="2" type="ORF">VIBNISOn1_560064</name>
</gene>
<name>A0AAV2VVX5_9VIBR</name>
<feature type="transmembrane region" description="Helical" evidence="1">
    <location>
        <begin position="24"/>
        <end position="47"/>
    </location>
</feature>
<comment type="caution">
    <text evidence="2">The sequence shown here is derived from an EMBL/GenBank/DDBJ whole genome shotgun (WGS) entry which is preliminary data.</text>
</comment>
<organism evidence="2 3">
    <name type="scientific">Vibrio nigripulchritudo SOn1</name>
    <dbReference type="NCBI Taxonomy" id="1238450"/>
    <lineage>
        <taxon>Bacteria</taxon>
        <taxon>Pseudomonadati</taxon>
        <taxon>Pseudomonadota</taxon>
        <taxon>Gammaproteobacteria</taxon>
        <taxon>Vibrionales</taxon>
        <taxon>Vibrionaceae</taxon>
        <taxon>Vibrio</taxon>
    </lineage>
</organism>
<evidence type="ECO:0000256" key="1">
    <source>
        <dbReference type="SAM" id="Phobius"/>
    </source>
</evidence>
<reference evidence="2 3" key="1">
    <citation type="journal article" date="2013" name="ISME J.">
        <title>Comparative genomics of pathogenic lineages of Vibrio nigripulchritudo identifies virulence-associated traits.</title>
        <authorList>
            <person name="Goudenege D."/>
            <person name="Labreuche Y."/>
            <person name="Krin E."/>
            <person name="Ansquer D."/>
            <person name="Mangenot S."/>
            <person name="Calteau A."/>
            <person name="Medigue C."/>
            <person name="Mazel D."/>
            <person name="Polz M.F."/>
            <person name="Le Roux F."/>
        </authorList>
    </citation>
    <scope>NUCLEOTIDE SEQUENCE [LARGE SCALE GENOMIC DNA]</scope>
    <source>
        <strain evidence="2 3">SOn1</strain>
    </source>
</reference>
<feature type="transmembrane region" description="Helical" evidence="1">
    <location>
        <begin position="72"/>
        <end position="91"/>
    </location>
</feature>